<feature type="transmembrane region" description="Helical" evidence="1">
    <location>
        <begin position="12"/>
        <end position="31"/>
    </location>
</feature>
<keyword evidence="1" id="KW-1133">Transmembrane helix</keyword>
<dbReference type="EMBL" id="AAGIXS010000238">
    <property type="protein sequence ID" value="EBO5674054.1"/>
    <property type="molecule type" value="Genomic_DNA"/>
</dbReference>
<accession>A0A5U0U7Z9</accession>
<feature type="transmembrane region" description="Helical" evidence="1">
    <location>
        <begin position="51"/>
        <end position="79"/>
    </location>
</feature>
<keyword evidence="1" id="KW-0812">Transmembrane</keyword>
<dbReference type="AlphaFoldDB" id="A0A5U0U7Z9"/>
<evidence type="ECO:0000313" key="2">
    <source>
        <dbReference type="EMBL" id="EBO5674054.1"/>
    </source>
</evidence>
<reference evidence="2" key="1">
    <citation type="submission" date="2018-07" db="EMBL/GenBank/DDBJ databases">
        <authorList>
            <consortium name="PulseNet: The National Subtyping Network for Foodborne Disease Surveillance"/>
            <person name="Tarr C.L."/>
            <person name="Trees E."/>
            <person name="Katz L.S."/>
            <person name="Carleton-Romer H.A."/>
            <person name="Stroika S."/>
            <person name="Kucerova Z."/>
            <person name="Roache K.F."/>
            <person name="Sabol A.L."/>
            <person name="Besser J."/>
            <person name="Gerner-Smidt P."/>
        </authorList>
    </citation>
    <scope>NUCLEOTIDE SEQUENCE</scope>
    <source>
        <strain evidence="2">PNUSAS044228</strain>
    </source>
</reference>
<proteinExistence type="predicted"/>
<name>A0A5U0U7Z9_SALER</name>
<comment type="caution">
    <text evidence="2">The sequence shown here is derived from an EMBL/GenBank/DDBJ whole genome shotgun (WGS) entry which is preliminary data.</text>
</comment>
<organism evidence="2">
    <name type="scientific">Salmonella enterica</name>
    <name type="common">Salmonella choleraesuis</name>
    <dbReference type="NCBI Taxonomy" id="28901"/>
    <lineage>
        <taxon>Bacteria</taxon>
        <taxon>Pseudomonadati</taxon>
        <taxon>Pseudomonadota</taxon>
        <taxon>Gammaproteobacteria</taxon>
        <taxon>Enterobacterales</taxon>
        <taxon>Enterobacteriaceae</taxon>
        <taxon>Salmonella</taxon>
    </lineage>
</organism>
<sequence length="118" mass="13842">MKEYFNPENRIYLYVFNNISMITQYNLPGVFLDNPHPISVNGSLWTIPYEVYAYIILLCLFCIGIYKKPLLVAFLAVAITFESVSKIKIVFLAHHLTQKCQCLRHVLRSAQYWPHIKM</sequence>
<gene>
    <name evidence="2" type="ORF">DSO13_24965</name>
</gene>
<protein>
    <submittedName>
        <fullName evidence="2">Uncharacterized protein</fullName>
    </submittedName>
</protein>
<evidence type="ECO:0000256" key="1">
    <source>
        <dbReference type="SAM" id="Phobius"/>
    </source>
</evidence>
<keyword evidence="1" id="KW-0472">Membrane</keyword>